<evidence type="ECO:0000259" key="2">
    <source>
        <dbReference type="SMART" id="SM00256"/>
    </source>
</evidence>
<accession>A0A1R3L5F6</accession>
<dbReference type="Proteomes" id="UP000243459">
    <property type="component" value="Unassembled WGS sequence"/>
</dbReference>
<gene>
    <name evidence="3" type="ORF">A4U43_UnF10510</name>
</gene>
<name>A0A1R3L5F6_ASPOF</name>
<dbReference type="Gene3D" id="1.20.1280.50">
    <property type="match status" value="1"/>
</dbReference>
<sequence length="393" mass="44505">MSTNSSNYSKRSSTYSMEDRPWSDLPSELLQVILSRLPLPYHPSFSAVCKSWRDVTFRVYPADISPLLVYFKRWGDGILHCYSPSLNKSFRVSSPLDLSECELYSSKDGWLVLYREHEVILANPVASLMRNFPGLPFLNSFSGIAFSGRPPHKCTIFAIDSMFTSSVEISIWRPSRGWVSNIRYGNDYPFVAAPYSSPAVHNGRFYCLGVEGNLGVFNPKRATWKVLASPKSFAYKPEESYLVESKGKLLAVHVGNHNPPVRVVSLNEAEMVWERVITLSSATLFAGPGVSLVTTNRPKRMKNKVLVSRLIGKPETIEAEIRRFEGRAFFVPKQSSQQTPGEGRKQEATEKPGVCCYSLRALKSSGYRDSIWYPCSIWYEPRTVMMSKLRFKM</sequence>
<dbReference type="OrthoDB" id="679467at2759"/>
<dbReference type="Pfam" id="PF03478">
    <property type="entry name" value="Beta-prop_KIB1-4"/>
    <property type="match status" value="1"/>
</dbReference>
<evidence type="ECO:0000313" key="4">
    <source>
        <dbReference type="Proteomes" id="UP000243459"/>
    </source>
</evidence>
<dbReference type="SUPFAM" id="SSF81383">
    <property type="entry name" value="F-box domain"/>
    <property type="match status" value="1"/>
</dbReference>
<dbReference type="SMART" id="SM00256">
    <property type="entry name" value="FBOX"/>
    <property type="match status" value="1"/>
</dbReference>
<proteinExistence type="predicted"/>
<dbReference type="InterPro" id="IPR001810">
    <property type="entry name" value="F-box_dom"/>
</dbReference>
<dbReference type="InterPro" id="IPR036047">
    <property type="entry name" value="F-box-like_dom_sf"/>
</dbReference>
<dbReference type="EMBL" id="KV864060">
    <property type="protein sequence ID" value="ONK54851.1"/>
    <property type="molecule type" value="Genomic_DNA"/>
</dbReference>
<organism evidence="3 4">
    <name type="scientific">Asparagus officinalis</name>
    <name type="common">Garden asparagus</name>
    <dbReference type="NCBI Taxonomy" id="4686"/>
    <lineage>
        <taxon>Eukaryota</taxon>
        <taxon>Viridiplantae</taxon>
        <taxon>Streptophyta</taxon>
        <taxon>Embryophyta</taxon>
        <taxon>Tracheophyta</taxon>
        <taxon>Spermatophyta</taxon>
        <taxon>Magnoliopsida</taxon>
        <taxon>Liliopsida</taxon>
        <taxon>Asparagales</taxon>
        <taxon>Asparagaceae</taxon>
        <taxon>Asparagoideae</taxon>
        <taxon>Asparagus</taxon>
    </lineage>
</organism>
<dbReference type="PANTHER" id="PTHR33127:SF69">
    <property type="entry name" value="OS09G0340800 PROTEIN"/>
    <property type="match status" value="1"/>
</dbReference>
<keyword evidence="4" id="KW-1185">Reference proteome</keyword>
<protein>
    <recommendedName>
        <fullName evidence="2">F-box domain-containing protein</fullName>
    </recommendedName>
</protein>
<dbReference type="PANTHER" id="PTHR33127">
    <property type="entry name" value="TRANSMEMBRANE PROTEIN"/>
    <property type="match status" value="1"/>
</dbReference>
<feature type="compositionally biased region" description="Low complexity" evidence="1">
    <location>
        <begin position="1"/>
        <end position="16"/>
    </location>
</feature>
<reference evidence="4" key="1">
    <citation type="journal article" date="2017" name="Nat. Commun.">
        <title>The asparagus genome sheds light on the origin and evolution of a young Y chromosome.</title>
        <authorList>
            <person name="Harkess A."/>
            <person name="Zhou J."/>
            <person name="Xu C."/>
            <person name="Bowers J.E."/>
            <person name="Van der Hulst R."/>
            <person name="Ayyampalayam S."/>
            <person name="Mercati F."/>
            <person name="Riccardi P."/>
            <person name="McKain M.R."/>
            <person name="Kakrana A."/>
            <person name="Tang H."/>
            <person name="Ray J."/>
            <person name="Groenendijk J."/>
            <person name="Arikit S."/>
            <person name="Mathioni S.M."/>
            <person name="Nakano M."/>
            <person name="Shan H."/>
            <person name="Telgmann-Rauber A."/>
            <person name="Kanno A."/>
            <person name="Yue Z."/>
            <person name="Chen H."/>
            <person name="Li W."/>
            <person name="Chen Y."/>
            <person name="Xu X."/>
            <person name="Zhang Y."/>
            <person name="Luo S."/>
            <person name="Chen H."/>
            <person name="Gao J."/>
            <person name="Mao Z."/>
            <person name="Pires J.C."/>
            <person name="Luo M."/>
            <person name="Kudrna D."/>
            <person name="Wing R.A."/>
            <person name="Meyers B.C."/>
            <person name="Yi K."/>
            <person name="Kong H."/>
            <person name="Lavrijsen P."/>
            <person name="Sunseri F."/>
            <person name="Falavigna A."/>
            <person name="Ye Y."/>
            <person name="Leebens-Mack J.H."/>
            <person name="Chen G."/>
        </authorList>
    </citation>
    <scope>NUCLEOTIDE SEQUENCE [LARGE SCALE GENOMIC DNA]</scope>
    <source>
        <strain evidence="4">cv. DH0086</strain>
    </source>
</reference>
<evidence type="ECO:0000313" key="3">
    <source>
        <dbReference type="EMBL" id="ONK54851.1"/>
    </source>
</evidence>
<feature type="domain" description="F-box" evidence="2">
    <location>
        <begin position="25"/>
        <end position="65"/>
    </location>
</feature>
<dbReference type="Pfam" id="PF00646">
    <property type="entry name" value="F-box"/>
    <property type="match status" value="1"/>
</dbReference>
<dbReference type="Gramene" id="ONK54851">
    <property type="protein sequence ID" value="ONK54851"/>
    <property type="gene ID" value="A4U43_UnF10510"/>
</dbReference>
<feature type="region of interest" description="Disordered" evidence="1">
    <location>
        <begin position="1"/>
        <end position="21"/>
    </location>
</feature>
<dbReference type="InterPro" id="IPR005174">
    <property type="entry name" value="KIB1-4_b-propeller"/>
</dbReference>
<evidence type="ECO:0000256" key="1">
    <source>
        <dbReference type="SAM" id="MobiDB-lite"/>
    </source>
</evidence>
<dbReference type="OMA" id="KPPWLMF"/>
<dbReference type="AlphaFoldDB" id="A0A1R3L5F6"/>